<reference evidence="16" key="3">
    <citation type="submission" date="2025-09" db="UniProtKB">
        <authorList>
            <consortium name="Ensembl"/>
        </authorList>
    </citation>
    <scope>IDENTIFICATION</scope>
</reference>
<dbReference type="Gene3D" id="3.30.160.60">
    <property type="entry name" value="Classic Zinc Finger"/>
    <property type="match status" value="5"/>
</dbReference>
<dbReference type="InterPro" id="IPR036236">
    <property type="entry name" value="Znf_C2H2_sf"/>
</dbReference>
<dbReference type="GO" id="GO:0008270">
    <property type="term" value="F:zinc ion binding"/>
    <property type="evidence" value="ECO:0007669"/>
    <property type="project" value="UniProtKB-KW"/>
</dbReference>
<feature type="domain" description="C2H2-type" evidence="15">
    <location>
        <begin position="227"/>
        <end position="254"/>
    </location>
</feature>
<dbReference type="SMART" id="SM00355">
    <property type="entry name" value="ZnF_C2H2"/>
    <property type="match status" value="4"/>
</dbReference>
<dbReference type="FunFam" id="3.30.160.60:FF:000321">
    <property type="entry name" value="myeloid zinc finger 1 isoform X1"/>
    <property type="match status" value="1"/>
</dbReference>
<proteinExistence type="inferred from homology"/>
<keyword evidence="8" id="KW-0832">Ubl conjugation</keyword>
<comment type="subcellular location">
    <subcellularLocation>
        <location evidence="1">Nucleus</location>
    </subcellularLocation>
</comment>
<feature type="region of interest" description="Disordered" evidence="14">
    <location>
        <begin position="1"/>
        <end position="20"/>
    </location>
</feature>
<dbReference type="PANTHER" id="PTHR23226:SF85">
    <property type="entry name" value="ZINC FINGER PROTEIN 397"/>
    <property type="match status" value="1"/>
</dbReference>
<accession>A0A8C3V7B2</accession>
<keyword evidence="9" id="KW-0805">Transcription regulation</keyword>
<keyword evidence="3" id="KW-1017">Isopeptide bond</keyword>
<dbReference type="FunFam" id="3.30.160.60:FF:000275">
    <property type="entry name" value="zinc finger protein 90 homolog"/>
    <property type="match status" value="1"/>
</dbReference>
<dbReference type="InterPro" id="IPR013087">
    <property type="entry name" value="Znf_C2H2_type"/>
</dbReference>
<dbReference type="PROSITE" id="PS50157">
    <property type="entry name" value="ZINC_FINGER_C2H2_2"/>
    <property type="match status" value="4"/>
</dbReference>
<evidence type="ECO:0000256" key="12">
    <source>
        <dbReference type="ARBA" id="ARBA00023242"/>
    </source>
</evidence>
<keyword evidence="6 13" id="KW-0863">Zinc-finger</keyword>
<organism evidence="16 17">
    <name type="scientific">Catharus ustulatus</name>
    <name type="common">Russet-backed thrush</name>
    <name type="synonym">Hylocichla ustulatus</name>
    <dbReference type="NCBI Taxonomy" id="91951"/>
    <lineage>
        <taxon>Eukaryota</taxon>
        <taxon>Metazoa</taxon>
        <taxon>Chordata</taxon>
        <taxon>Craniata</taxon>
        <taxon>Vertebrata</taxon>
        <taxon>Euteleostomi</taxon>
        <taxon>Archelosauria</taxon>
        <taxon>Archosauria</taxon>
        <taxon>Dinosauria</taxon>
        <taxon>Saurischia</taxon>
        <taxon>Theropoda</taxon>
        <taxon>Coelurosauria</taxon>
        <taxon>Aves</taxon>
        <taxon>Neognathae</taxon>
        <taxon>Neoaves</taxon>
        <taxon>Telluraves</taxon>
        <taxon>Australaves</taxon>
        <taxon>Passeriformes</taxon>
        <taxon>Turdidae</taxon>
        <taxon>Catharus</taxon>
    </lineage>
</organism>
<dbReference type="GO" id="GO:0000978">
    <property type="term" value="F:RNA polymerase II cis-regulatory region sequence-specific DNA binding"/>
    <property type="evidence" value="ECO:0007669"/>
    <property type="project" value="TreeGrafter"/>
</dbReference>
<dbReference type="GO" id="GO:0000981">
    <property type="term" value="F:DNA-binding transcription factor activity, RNA polymerase II-specific"/>
    <property type="evidence" value="ECO:0007669"/>
    <property type="project" value="TreeGrafter"/>
</dbReference>
<feature type="compositionally biased region" description="Polar residues" evidence="14">
    <location>
        <begin position="8"/>
        <end position="20"/>
    </location>
</feature>
<feature type="region of interest" description="Disordered" evidence="14">
    <location>
        <begin position="376"/>
        <end position="397"/>
    </location>
</feature>
<keyword evidence="17" id="KW-1185">Reference proteome</keyword>
<evidence type="ECO:0000256" key="7">
    <source>
        <dbReference type="ARBA" id="ARBA00022833"/>
    </source>
</evidence>
<evidence type="ECO:0000313" key="17">
    <source>
        <dbReference type="Proteomes" id="UP000694563"/>
    </source>
</evidence>
<dbReference type="SUPFAM" id="SSF57667">
    <property type="entry name" value="beta-beta-alpha zinc fingers"/>
    <property type="match status" value="2"/>
</dbReference>
<evidence type="ECO:0000256" key="4">
    <source>
        <dbReference type="ARBA" id="ARBA00022723"/>
    </source>
</evidence>
<name>A0A8C3V7B2_CATUS</name>
<dbReference type="PANTHER" id="PTHR23226">
    <property type="entry name" value="ZINC FINGER AND SCAN DOMAIN-CONTAINING"/>
    <property type="match status" value="1"/>
</dbReference>
<evidence type="ECO:0000256" key="8">
    <source>
        <dbReference type="ARBA" id="ARBA00022843"/>
    </source>
</evidence>
<feature type="domain" description="C2H2-type" evidence="15">
    <location>
        <begin position="283"/>
        <end position="310"/>
    </location>
</feature>
<evidence type="ECO:0000256" key="10">
    <source>
        <dbReference type="ARBA" id="ARBA00023125"/>
    </source>
</evidence>
<sequence>MILVLSPAHSQSLPVRSQSPPLWSQTLPVYPSCPEQSRSHSQAIPFTSVWFTCPQFYLSCAYNSPSASQHCFGFFWVGKGNVWRMQNSKAEQKMPLGGTLEDPTLCPPGPQSGEPREGGALPLAGPSTAWRGAGGTPLNTTGDKSPWHNLVEEAVCSDSMGQESNGEEKPWRSRTRRGCKRRSRGSEEERPSLGRAGGRRWSQNSDLVGHERLRGGEKPHKCLECGMKCGECGKRFQTSSSLLLHQRTHTEERPFRCPDCRKGFRRNSNLIKHQQIHTGEKPHECEECGMRFSWSSHLISHQRTHTGERPYTCEECGKSFIEHSTLISHQNIHTGERPYELWEEVSHQLLSPPAPLHTHRGEALPLPRLQEGLQEKLQPHQTPAPPHRVQPCLGVTL</sequence>
<keyword evidence="4" id="KW-0479">Metal-binding</keyword>
<keyword evidence="12" id="KW-0539">Nucleus</keyword>
<evidence type="ECO:0000256" key="1">
    <source>
        <dbReference type="ARBA" id="ARBA00004123"/>
    </source>
</evidence>
<dbReference type="FunFam" id="3.30.160.60:FF:000295">
    <property type="entry name" value="zinc finger protein 19"/>
    <property type="match status" value="1"/>
</dbReference>
<keyword evidence="10" id="KW-0238">DNA-binding</keyword>
<evidence type="ECO:0000256" key="2">
    <source>
        <dbReference type="ARBA" id="ARBA00006991"/>
    </source>
</evidence>
<evidence type="ECO:0000256" key="3">
    <source>
        <dbReference type="ARBA" id="ARBA00022499"/>
    </source>
</evidence>
<comment type="similarity">
    <text evidence="2">Belongs to the krueppel C2H2-type zinc-finger protein family.</text>
</comment>
<keyword evidence="11" id="KW-0804">Transcription</keyword>
<reference evidence="16" key="1">
    <citation type="submission" date="2020-10" db="EMBL/GenBank/DDBJ databases">
        <title>Catharus ustulatus (Swainson's thrush) genome, bCatUst1, primary haplotype v2.</title>
        <authorList>
            <person name="Delmore K."/>
            <person name="Vafadar M."/>
            <person name="Formenti G."/>
            <person name="Chow W."/>
            <person name="Pelan S."/>
            <person name="Howe K."/>
            <person name="Rhie A."/>
            <person name="Mountcastle J."/>
            <person name="Haase B."/>
            <person name="Fedrigo O."/>
            <person name="Jarvis E.D."/>
        </authorList>
    </citation>
    <scope>NUCLEOTIDE SEQUENCE [LARGE SCALE GENOMIC DNA]</scope>
</reference>
<protein>
    <recommendedName>
        <fullName evidence="15">C2H2-type domain-containing protein</fullName>
    </recommendedName>
</protein>
<keyword evidence="7" id="KW-0862">Zinc</keyword>
<evidence type="ECO:0000256" key="11">
    <source>
        <dbReference type="ARBA" id="ARBA00023163"/>
    </source>
</evidence>
<evidence type="ECO:0000256" key="9">
    <source>
        <dbReference type="ARBA" id="ARBA00023015"/>
    </source>
</evidence>
<evidence type="ECO:0000256" key="6">
    <source>
        <dbReference type="ARBA" id="ARBA00022771"/>
    </source>
</evidence>
<dbReference type="Ensembl" id="ENSCUST00005024373.1">
    <property type="protein sequence ID" value="ENSCUSP00005023535.1"/>
    <property type="gene ID" value="ENSCUSG00005014771.1"/>
</dbReference>
<feature type="domain" description="C2H2-type" evidence="15">
    <location>
        <begin position="255"/>
        <end position="282"/>
    </location>
</feature>
<dbReference type="Proteomes" id="UP000694563">
    <property type="component" value="Chromosome 12"/>
</dbReference>
<reference evidence="16" key="2">
    <citation type="submission" date="2025-08" db="UniProtKB">
        <authorList>
            <consortium name="Ensembl"/>
        </authorList>
    </citation>
    <scope>IDENTIFICATION</scope>
</reference>
<dbReference type="FunFam" id="3.30.160.60:FF:000512">
    <property type="entry name" value="zinc finger protein 197 isoform X1"/>
    <property type="match status" value="1"/>
</dbReference>
<evidence type="ECO:0000313" key="16">
    <source>
        <dbReference type="Ensembl" id="ENSCUSP00005023535.1"/>
    </source>
</evidence>
<dbReference type="PROSITE" id="PS00028">
    <property type="entry name" value="ZINC_FINGER_C2H2_1"/>
    <property type="match status" value="4"/>
</dbReference>
<evidence type="ECO:0000256" key="13">
    <source>
        <dbReference type="PROSITE-ProRule" id="PRU00042"/>
    </source>
</evidence>
<keyword evidence="5" id="KW-0677">Repeat</keyword>
<feature type="region of interest" description="Disordered" evidence="14">
    <location>
        <begin position="96"/>
        <end position="213"/>
    </location>
</feature>
<feature type="domain" description="C2H2-type" evidence="15">
    <location>
        <begin position="311"/>
        <end position="338"/>
    </location>
</feature>
<evidence type="ECO:0000256" key="5">
    <source>
        <dbReference type="ARBA" id="ARBA00022737"/>
    </source>
</evidence>
<evidence type="ECO:0000259" key="15">
    <source>
        <dbReference type="PROSITE" id="PS50157"/>
    </source>
</evidence>
<dbReference type="GO" id="GO:0005634">
    <property type="term" value="C:nucleus"/>
    <property type="evidence" value="ECO:0007669"/>
    <property type="project" value="UniProtKB-SubCell"/>
</dbReference>
<evidence type="ECO:0000256" key="14">
    <source>
        <dbReference type="SAM" id="MobiDB-lite"/>
    </source>
</evidence>
<dbReference type="AlphaFoldDB" id="A0A8C3V7B2"/>
<feature type="compositionally biased region" description="Basic residues" evidence="14">
    <location>
        <begin position="172"/>
        <end position="183"/>
    </location>
</feature>
<dbReference type="Pfam" id="PF00096">
    <property type="entry name" value="zf-C2H2"/>
    <property type="match status" value="4"/>
</dbReference>